<gene>
    <name evidence="14" type="primary">gmk</name>
    <name evidence="14" type="ORF">H9864_00540</name>
</gene>
<evidence type="ECO:0000259" key="13">
    <source>
        <dbReference type="PROSITE" id="PS50052"/>
    </source>
</evidence>
<evidence type="ECO:0000256" key="5">
    <source>
        <dbReference type="ARBA" id="ARBA00016296"/>
    </source>
</evidence>
<evidence type="ECO:0000256" key="1">
    <source>
        <dbReference type="ARBA" id="ARBA00003531"/>
    </source>
</evidence>
<evidence type="ECO:0000313" key="14">
    <source>
        <dbReference type="EMBL" id="MBU3818866.1"/>
    </source>
</evidence>
<keyword evidence="10" id="KW-0067">ATP-binding</keyword>
<dbReference type="PANTHER" id="PTHR23117:SF13">
    <property type="entry name" value="GUANYLATE KINASE"/>
    <property type="match status" value="1"/>
</dbReference>
<feature type="domain" description="Guanylate kinase-like" evidence="13">
    <location>
        <begin position="5"/>
        <end position="184"/>
    </location>
</feature>
<keyword evidence="7 14" id="KW-0808">Transferase</keyword>
<accession>A0A9E2KID4</accession>
<dbReference type="PROSITE" id="PS00856">
    <property type="entry name" value="GUANYLATE_KINASE_1"/>
    <property type="match status" value="1"/>
</dbReference>
<dbReference type="InterPro" id="IPR008145">
    <property type="entry name" value="GK/Ca_channel_bsu"/>
</dbReference>
<evidence type="ECO:0000256" key="4">
    <source>
        <dbReference type="ARBA" id="ARBA00012961"/>
    </source>
</evidence>
<dbReference type="GO" id="GO:0004385">
    <property type="term" value="F:GMP kinase activity"/>
    <property type="evidence" value="ECO:0007669"/>
    <property type="project" value="UniProtKB-EC"/>
</dbReference>
<evidence type="ECO:0000256" key="3">
    <source>
        <dbReference type="ARBA" id="ARBA00005790"/>
    </source>
</evidence>
<dbReference type="CDD" id="cd00071">
    <property type="entry name" value="GMPK"/>
    <property type="match status" value="1"/>
</dbReference>
<evidence type="ECO:0000256" key="8">
    <source>
        <dbReference type="ARBA" id="ARBA00022741"/>
    </source>
</evidence>
<dbReference type="Gene3D" id="3.40.50.300">
    <property type="entry name" value="P-loop containing nucleotide triphosphate hydrolases"/>
    <property type="match status" value="1"/>
</dbReference>
<proteinExistence type="inferred from homology"/>
<comment type="catalytic activity">
    <reaction evidence="12">
        <text>GMP + ATP = GDP + ADP</text>
        <dbReference type="Rhea" id="RHEA:20780"/>
        <dbReference type="ChEBI" id="CHEBI:30616"/>
        <dbReference type="ChEBI" id="CHEBI:58115"/>
        <dbReference type="ChEBI" id="CHEBI:58189"/>
        <dbReference type="ChEBI" id="CHEBI:456216"/>
        <dbReference type="EC" id="2.7.4.8"/>
    </reaction>
</comment>
<evidence type="ECO:0000256" key="11">
    <source>
        <dbReference type="ARBA" id="ARBA00030128"/>
    </source>
</evidence>
<comment type="caution">
    <text evidence="14">The sequence shown here is derived from an EMBL/GenBank/DDBJ whole genome shotgun (WGS) entry which is preliminary data.</text>
</comment>
<dbReference type="InterPro" id="IPR017665">
    <property type="entry name" value="Guanylate_kinase"/>
</dbReference>
<evidence type="ECO:0000256" key="10">
    <source>
        <dbReference type="ARBA" id="ARBA00022840"/>
    </source>
</evidence>
<dbReference type="PROSITE" id="PS50052">
    <property type="entry name" value="GUANYLATE_KINASE_2"/>
    <property type="match status" value="1"/>
</dbReference>
<dbReference type="Gene3D" id="3.30.63.10">
    <property type="entry name" value="Guanylate Kinase phosphate binding domain"/>
    <property type="match status" value="1"/>
</dbReference>
<dbReference type="NCBIfam" id="TIGR03263">
    <property type="entry name" value="guanyl_kin"/>
    <property type="match status" value="1"/>
</dbReference>
<dbReference type="SMART" id="SM00072">
    <property type="entry name" value="GuKc"/>
    <property type="match status" value="1"/>
</dbReference>
<comment type="function">
    <text evidence="1">Essential for recycling GMP and indirectly, cGMP.</text>
</comment>
<comment type="similarity">
    <text evidence="3">Belongs to the guanylate kinase family.</text>
</comment>
<dbReference type="FunFam" id="3.30.63.10:FF:000005">
    <property type="entry name" value="Guanylate kinase"/>
    <property type="match status" value="1"/>
</dbReference>
<dbReference type="GO" id="GO:0005524">
    <property type="term" value="F:ATP binding"/>
    <property type="evidence" value="ECO:0007669"/>
    <property type="project" value="UniProtKB-KW"/>
</dbReference>
<dbReference type="AlphaFoldDB" id="A0A9E2KID4"/>
<organism evidence="14 15">
    <name type="scientific">Candidatus Faecalibacterium intestinavium</name>
    <dbReference type="NCBI Taxonomy" id="2838580"/>
    <lineage>
        <taxon>Bacteria</taxon>
        <taxon>Bacillati</taxon>
        <taxon>Bacillota</taxon>
        <taxon>Clostridia</taxon>
        <taxon>Eubacteriales</taxon>
        <taxon>Oscillospiraceae</taxon>
        <taxon>Faecalibacterium</taxon>
    </lineage>
</organism>
<dbReference type="GO" id="GO:0005829">
    <property type="term" value="C:cytosol"/>
    <property type="evidence" value="ECO:0007669"/>
    <property type="project" value="TreeGrafter"/>
</dbReference>
<keyword evidence="8" id="KW-0547">Nucleotide-binding</keyword>
<dbReference type="Proteomes" id="UP000824178">
    <property type="component" value="Unassembled WGS sequence"/>
</dbReference>
<dbReference type="InterPro" id="IPR027417">
    <property type="entry name" value="P-loop_NTPase"/>
</dbReference>
<dbReference type="SUPFAM" id="SSF52540">
    <property type="entry name" value="P-loop containing nucleoside triphosphate hydrolases"/>
    <property type="match status" value="1"/>
</dbReference>
<dbReference type="EMBL" id="JAHLFH010000012">
    <property type="protein sequence ID" value="MBU3818866.1"/>
    <property type="molecule type" value="Genomic_DNA"/>
</dbReference>
<dbReference type="Pfam" id="PF00625">
    <property type="entry name" value="Guanylate_kin"/>
    <property type="match status" value="1"/>
</dbReference>
<dbReference type="InterPro" id="IPR008144">
    <property type="entry name" value="Guanylate_kin-like_dom"/>
</dbReference>
<evidence type="ECO:0000256" key="12">
    <source>
        <dbReference type="ARBA" id="ARBA00048594"/>
    </source>
</evidence>
<evidence type="ECO:0000256" key="2">
    <source>
        <dbReference type="ARBA" id="ARBA00004496"/>
    </source>
</evidence>
<evidence type="ECO:0000256" key="7">
    <source>
        <dbReference type="ARBA" id="ARBA00022679"/>
    </source>
</evidence>
<protein>
    <recommendedName>
        <fullName evidence="5">Guanylate kinase</fullName>
        <ecNumber evidence="4">2.7.4.8</ecNumber>
    </recommendedName>
    <alternativeName>
        <fullName evidence="11">GMP kinase</fullName>
    </alternativeName>
</protein>
<evidence type="ECO:0000313" key="15">
    <source>
        <dbReference type="Proteomes" id="UP000824178"/>
    </source>
</evidence>
<keyword evidence="6" id="KW-0963">Cytoplasm</keyword>
<reference evidence="14" key="1">
    <citation type="journal article" date="2021" name="PeerJ">
        <title>Extensive microbial diversity within the chicken gut microbiome revealed by metagenomics and culture.</title>
        <authorList>
            <person name="Gilroy R."/>
            <person name="Ravi A."/>
            <person name="Getino M."/>
            <person name="Pursley I."/>
            <person name="Horton D.L."/>
            <person name="Alikhan N.F."/>
            <person name="Baker D."/>
            <person name="Gharbi K."/>
            <person name="Hall N."/>
            <person name="Watson M."/>
            <person name="Adriaenssens E.M."/>
            <person name="Foster-Nyarko E."/>
            <person name="Jarju S."/>
            <person name="Secka A."/>
            <person name="Antonio M."/>
            <person name="Oren A."/>
            <person name="Chaudhuri R.R."/>
            <person name="La Ragione R."/>
            <person name="Hildebrand F."/>
            <person name="Pallen M.J."/>
        </authorList>
    </citation>
    <scope>NUCLEOTIDE SEQUENCE</scope>
    <source>
        <strain evidence="14">742</strain>
    </source>
</reference>
<comment type="subcellular location">
    <subcellularLocation>
        <location evidence="2">Cytoplasm</location>
    </subcellularLocation>
</comment>
<dbReference type="PANTHER" id="PTHR23117">
    <property type="entry name" value="GUANYLATE KINASE-RELATED"/>
    <property type="match status" value="1"/>
</dbReference>
<evidence type="ECO:0000256" key="9">
    <source>
        <dbReference type="ARBA" id="ARBA00022777"/>
    </source>
</evidence>
<dbReference type="InterPro" id="IPR020590">
    <property type="entry name" value="Guanylate_kinase_CS"/>
</dbReference>
<keyword evidence="9 14" id="KW-0418">Kinase</keyword>
<name>A0A9E2KID4_9FIRM</name>
<sequence>MENEKYLFVVSGPSGVGKDTVISFLRGAHPEIGKTVSATTRAPREGEAEGVNYFYRTEDEFRRMLERDEIVESNYYSGHYYGTLRSEVDRLLAQNTPVVLNIDIHGAANIKRLYPGATTIFLLPPSWEVLESRLRGRGSNETAEEIQKRLDTAREELSHAGEFDGQVVNHVVEDCAAELYGIMARRAGLAEEH</sequence>
<evidence type="ECO:0000256" key="6">
    <source>
        <dbReference type="ARBA" id="ARBA00022490"/>
    </source>
</evidence>
<dbReference type="EC" id="2.7.4.8" evidence="4"/>
<reference evidence="14" key="2">
    <citation type="submission" date="2021-04" db="EMBL/GenBank/DDBJ databases">
        <authorList>
            <person name="Gilroy R."/>
        </authorList>
    </citation>
    <scope>NUCLEOTIDE SEQUENCE</scope>
    <source>
        <strain evidence="14">742</strain>
    </source>
</reference>